<feature type="compositionally biased region" description="Acidic residues" evidence="3">
    <location>
        <begin position="735"/>
        <end position="751"/>
    </location>
</feature>
<keyword evidence="1" id="KW-0479">Metal-binding</keyword>
<dbReference type="InterPro" id="IPR041534">
    <property type="entry name" value="EF-hand_13"/>
</dbReference>
<gene>
    <name evidence="5" type="ORF">DLAC_08012</name>
</gene>
<dbReference type="Gene3D" id="1.10.238.10">
    <property type="entry name" value="EF-hand"/>
    <property type="match status" value="1"/>
</dbReference>
<dbReference type="PROSITE" id="PS50222">
    <property type="entry name" value="EF_HAND_2"/>
    <property type="match status" value="1"/>
</dbReference>
<dbReference type="Pfam" id="PF13499">
    <property type="entry name" value="EF-hand_7"/>
    <property type="match status" value="1"/>
</dbReference>
<dbReference type="Proteomes" id="UP000076078">
    <property type="component" value="Unassembled WGS sequence"/>
</dbReference>
<dbReference type="PANTHER" id="PTHR14095">
    <property type="entry name" value="PHOSPHATASE 2A REGULATORY SUBUNIT-RELATED"/>
    <property type="match status" value="1"/>
</dbReference>
<evidence type="ECO:0000313" key="6">
    <source>
        <dbReference type="Proteomes" id="UP000076078"/>
    </source>
</evidence>
<dbReference type="EMBL" id="LODT01000035">
    <property type="protein sequence ID" value="KYQ91106.1"/>
    <property type="molecule type" value="Genomic_DNA"/>
</dbReference>
<dbReference type="FunFam" id="1.10.238.10:FF:000025">
    <property type="entry name" value="serine/threonine-protein phosphatase 2A regulatory subunit B'' subunit alpha"/>
    <property type="match status" value="1"/>
</dbReference>
<organism evidence="5 6">
    <name type="scientific">Tieghemostelium lacteum</name>
    <name type="common">Slime mold</name>
    <name type="synonym">Dictyostelium lacteum</name>
    <dbReference type="NCBI Taxonomy" id="361077"/>
    <lineage>
        <taxon>Eukaryota</taxon>
        <taxon>Amoebozoa</taxon>
        <taxon>Evosea</taxon>
        <taxon>Eumycetozoa</taxon>
        <taxon>Dictyostelia</taxon>
        <taxon>Dictyosteliales</taxon>
        <taxon>Raperosteliaceae</taxon>
        <taxon>Tieghemostelium</taxon>
    </lineage>
</organism>
<dbReference type="CDD" id="cd21504">
    <property type="entry name" value="PPP2R3A_B-like"/>
    <property type="match status" value="1"/>
</dbReference>
<dbReference type="SUPFAM" id="SSF47473">
    <property type="entry name" value="EF-hand"/>
    <property type="match status" value="1"/>
</dbReference>
<dbReference type="STRING" id="361077.A0A151ZAZ9"/>
<evidence type="ECO:0000313" key="5">
    <source>
        <dbReference type="EMBL" id="KYQ91106.1"/>
    </source>
</evidence>
<evidence type="ECO:0000256" key="1">
    <source>
        <dbReference type="ARBA" id="ARBA00022723"/>
    </source>
</evidence>
<dbReference type="Pfam" id="PF17958">
    <property type="entry name" value="EF-hand_13"/>
    <property type="match status" value="1"/>
</dbReference>
<comment type="caution">
    <text evidence="5">The sequence shown here is derived from an EMBL/GenBank/DDBJ whole genome shotgun (WGS) entry which is preliminary data.</text>
</comment>
<dbReference type="InterPro" id="IPR002048">
    <property type="entry name" value="EF_hand_dom"/>
</dbReference>
<feature type="region of interest" description="Disordered" evidence="3">
    <location>
        <begin position="212"/>
        <end position="239"/>
    </location>
</feature>
<dbReference type="FunCoup" id="A0A151ZAZ9">
    <property type="interactions" value="1"/>
</dbReference>
<dbReference type="PROSITE" id="PS00018">
    <property type="entry name" value="EF_HAND_1"/>
    <property type="match status" value="1"/>
</dbReference>
<dbReference type="OMA" id="MSDWNRF"/>
<proteinExistence type="predicted"/>
<accession>A0A151ZAZ9</accession>
<evidence type="ECO:0000256" key="2">
    <source>
        <dbReference type="ARBA" id="ARBA00022837"/>
    </source>
</evidence>
<dbReference type="GO" id="GO:0005509">
    <property type="term" value="F:calcium ion binding"/>
    <property type="evidence" value="ECO:0007669"/>
    <property type="project" value="InterPro"/>
</dbReference>
<feature type="domain" description="EF-hand" evidence="4">
    <location>
        <begin position="579"/>
        <end position="614"/>
    </location>
</feature>
<keyword evidence="2" id="KW-0106">Calcium</keyword>
<evidence type="ECO:0000256" key="3">
    <source>
        <dbReference type="SAM" id="MobiDB-lite"/>
    </source>
</evidence>
<name>A0A151ZAZ9_TIELA</name>
<dbReference type="PANTHER" id="PTHR14095:SF0">
    <property type="entry name" value="MIP22305P"/>
    <property type="match status" value="1"/>
</dbReference>
<sequence>MFNSFLQERQPNSDNVINAKLKLNEFFLSWLSKSETTSYINDLLSGLNTKPTTSNNTPTITGTTINNNTVPSISQNSTIIINTVSSPPPISISEPPIIAPIPPIPIFTTSNNSDNEATPIIIDNDSIDISRIDSLPNITEDQSSFNNESSTSNLSIIEPIKIDQNVDTETATSTTTKIEVEERKELKEKEEISFTDSPTTSSKNIEIKHISPTISPISSPVKKQQQPPNILSPPPPHNETFDDSVVIQLSDNVILPDNTLDPIPNKIKDQTTSSPIKNLSTIQTDTTTNINGITSNNNNNNKNRIIQIPQFYFPKIKQQTSTDQLSYILQKIKNRFDMVQSPDRVMKSYEEYEILLRDLVTFPKILNRLIYNNLARQLQQYPISLTEDLFTNYYKSLILDKEPEEVLFHILKKSEDSKYLCYEDFYLFSKTLIEYHSSLEFLKNTPEFQDRYQETIIIRIFYCISRNKAKITIDDLLKSNFIKSLSLLDAEPDINKHLEYFSYEHFYVIYCKFWELDTDHDLMIDCNDLLKYSNGSLTFRIVERIIENSIFIKETHQGETLRISYQDFVWFILSEEDKNSETSIEFWFKCIDMDCDGILSLFEMEFFYEEQKQRLDYLNLDPPVFKDLICQILDMVKPNSMDRITLGDLKKSRMAGYLFNVLFNITKFLQQESKESISFDQTPMADWHNFALHEYEKALAEETSSSYQDLQEEQDDFDQDDGNEFIRKRYLQNNMDEDSDSSSNNDDDLYDDMVHQDTSDSDE</sequence>
<dbReference type="InParanoid" id="A0A151ZAZ9"/>
<feature type="compositionally biased region" description="Low complexity" evidence="3">
    <location>
        <begin position="212"/>
        <end position="229"/>
    </location>
</feature>
<dbReference type="InterPro" id="IPR011992">
    <property type="entry name" value="EF-hand-dom_pair"/>
</dbReference>
<feature type="compositionally biased region" description="Acidic residues" evidence="3">
    <location>
        <begin position="710"/>
        <end position="723"/>
    </location>
</feature>
<feature type="compositionally biased region" description="Basic and acidic residues" evidence="3">
    <location>
        <begin position="752"/>
        <end position="763"/>
    </location>
</feature>
<keyword evidence="6" id="KW-1185">Reference proteome</keyword>
<dbReference type="GO" id="GO:0000159">
    <property type="term" value="C:protein phosphatase type 2A complex"/>
    <property type="evidence" value="ECO:0007669"/>
    <property type="project" value="TreeGrafter"/>
</dbReference>
<dbReference type="Gene3D" id="1.10.238.220">
    <property type="match status" value="1"/>
</dbReference>
<protein>
    <recommendedName>
        <fullName evidence="4">EF-hand domain-containing protein</fullName>
    </recommendedName>
</protein>
<dbReference type="OrthoDB" id="5586at2759"/>
<reference evidence="5 6" key="1">
    <citation type="submission" date="2015-12" db="EMBL/GenBank/DDBJ databases">
        <title>Dictyostelia acquired genes for synthesis and detection of signals that induce cell-type specialization by lateral gene transfer from prokaryotes.</title>
        <authorList>
            <person name="Gloeckner G."/>
            <person name="Schaap P."/>
        </authorList>
    </citation>
    <scope>NUCLEOTIDE SEQUENCE [LARGE SCALE GENOMIC DNA]</scope>
    <source>
        <strain evidence="5 6">TK</strain>
    </source>
</reference>
<dbReference type="GO" id="GO:0019888">
    <property type="term" value="F:protein phosphatase regulator activity"/>
    <property type="evidence" value="ECO:0007669"/>
    <property type="project" value="TreeGrafter"/>
</dbReference>
<evidence type="ECO:0000259" key="4">
    <source>
        <dbReference type="PROSITE" id="PS50222"/>
    </source>
</evidence>
<dbReference type="AlphaFoldDB" id="A0A151ZAZ9"/>
<feature type="region of interest" description="Disordered" evidence="3">
    <location>
        <begin position="702"/>
        <end position="763"/>
    </location>
</feature>
<dbReference type="InterPro" id="IPR018247">
    <property type="entry name" value="EF_Hand_1_Ca_BS"/>
</dbReference>